<dbReference type="EMBL" id="GDHC01010902">
    <property type="protein sequence ID" value="JAQ07727.1"/>
    <property type="molecule type" value="Transcribed_RNA"/>
</dbReference>
<sequence length="113" mass="12564">TNNIPSLCRARDEYLAQGQGARRYISRSAVAMTIKKRQARMKAHGLVTWYPRGLVSPPSMLTSGPCDIYPGANHINKQERRDGDPLDPSDSSGGFRVREKGVKKNPRVNKRSA</sequence>
<feature type="region of interest" description="Disordered" evidence="1">
    <location>
        <begin position="65"/>
        <end position="113"/>
    </location>
</feature>
<name>A0A146LLW8_LYGHE</name>
<dbReference type="AlphaFoldDB" id="A0A146LLW8"/>
<organism evidence="2">
    <name type="scientific">Lygus hesperus</name>
    <name type="common">Western plant bug</name>
    <dbReference type="NCBI Taxonomy" id="30085"/>
    <lineage>
        <taxon>Eukaryota</taxon>
        <taxon>Metazoa</taxon>
        <taxon>Ecdysozoa</taxon>
        <taxon>Arthropoda</taxon>
        <taxon>Hexapoda</taxon>
        <taxon>Insecta</taxon>
        <taxon>Pterygota</taxon>
        <taxon>Neoptera</taxon>
        <taxon>Paraneoptera</taxon>
        <taxon>Hemiptera</taxon>
        <taxon>Heteroptera</taxon>
        <taxon>Panheteroptera</taxon>
        <taxon>Cimicomorpha</taxon>
        <taxon>Miridae</taxon>
        <taxon>Mirini</taxon>
        <taxon>Lygus</taxon>
    </lineage>
</organism>
<gene>
    <name evidence="2" type="ORF">g.82126</name>
</gene>
<accession>A0A146LLW8</accession>
<proteinExistence type="predicted"/>
<protein>
    <submittedName>
        <fullName evidence="2">Uncharacterized protein</fullName>
    </submittedName>
</protein>
<feature type="compositionally biased region" description="Basic residues" evidence="1">
    <location>
        <begin position="103"/>
        <end position="113"/>
    </location>
</feature>
<evidence type="ECO:0000313" key="2">
    <source>
        <dbReference type="EMBL" id="JAQ07727.1"/>
    </source>
</evidence>
<feature type="non-terminal residue" evidence="2">
    <location>
        <position position="1"/>
    </location>
</feature>
<evidence type="ECO:0000256" key="1">
    <source>
        <dbReference type="SAM" id="MobiDB-lite"/>
    </source>
</evidence>
<reference evidence="2" key="1">
    <citation type="journal article" date="2016" name="Gigascience">
        <title>De novo construction of an expanded transcriptome assembly for the western tarnished plant bug, Lygus hesperus.</title>
        <authorList>
            <person name="Tassone E.E."/>
            <person name="Geib S.M."/>
            <person name="Hall B."/>
            <person name="Fabrick J.A."/>
            <person name="Brent C.S."/>
            <person name="Hull J.J."/>
        </authorList>
    </citation>
    <scope>NUCLEOTIDE SEQUENCE</scope>
</reference>